<protein>
    <submittedName>
        <fullName evidence="2">Unnamed protein product</fullName>
    </submittedName>
</protein>
<comment type="caution">
    <text evidence="2">The sequence shown here is derived from an EMBL/GenBank/DDBJ whole genome shotgun (WGS) entry which is preliminary data.</text>
</comment>
<dbReference type="AlphaFoldDB" id="A0A9W6WPC9"/>
<accession>A0A9W6WPC9</accession>
<dbReference type="Proteomes" id="UP001165121">
    <property type="component" value="Unassembled WGS sequence"/>
</dbReference>
<reference evidence="2" key="1">
    <citation type="submission" date="2023-04" db="EMBL/GenBank/DDBJ databases">
        <title>Phytophthora fragariaefolia NBRC 109709.</title>
        <authorList>
            <person name="Ichikawa N."/>
            <person name="Sato H."/>
            <person name="Tonouchi N."/>
        </authorList>
    </citation>
    <scope>NUCLEOTIDE SEQUENCE</scope>
    <source>
        <strain evidence="2">NBRC 109709</strain>
    </source>
</reference>
<organism evidence="2 3">
    <name type="scientific">Phytophthora fragariaefolia</name>
    <dbReference type="NCBI Taxonomy" id="1490495"/>
    <lineage>
        <taxon>Eukaryota</taxon>
        <taxon>Sar</taxon>
        <taxon>Stramenopiles</taxon>
        <taxon>Oomycota</taxon>
        <taxon>Peronosporomycetes</taxon>
        <taxon>Peronosporales</taxon>
        <taxon>Peronosporaceae</taxon>
        <taxon>Phytophthora</taxon>
    </lineage>
</organism>
<sequence>MQCRQDNSRVSEELVIKQEEMPVSSSSRTLFLIAKKKTSSSPRVAIVPDPPTDLVPAKMPLTTTRIMTTGSVSTRSPFLTSKLAVSPGTGTKKTRRESDQRVTIHARSSDCRRPGRHAQCSRGCHDSYGAEGTGVAMGIGSGAEGVATSLKSLALGTSSIRNSIAITHDLSFSWSIRE</sequence>
<feature type="region of interest" description="Disordered" evidence="1">
    <location>
        <begin position="82"/>
        <end position="101"/>
    </location>
</feature>
<proteinExistence type="predicted"/>
<evidence type="ECO:0000256" key="1">
    <source>
        <dbReference type="SAM" id="MobiDB-lite"/>
    </source>
</evidence>
<dbReference type="EMBL" id="BSXT01000230">
    <property type="protein sequence ID" value="GMF21598.1"/>
    <property type="molecule type" value="Genomic_DNA"/>
</dbReference>
<name>A0A9W6WPC9_9STRA</name>
<gene>
    <name evidence="2" type="ORF">Pfra01_000292200</name>
</gene>
<keyword evidence="3" id="KW-1185">Reference proteome</keyword>
<evidence type="ECO:0000313" key="2">
    <source>
        <dbReference type="EMBL" id="GMF21598.1"/>
    </source>
</evidence>
<evidence type="ECO:0000313" key="3">
    <source>
        <dbReference type="Proteomes" id="UP001165121"/>
    </source>
</evidence>